<organism evidence="1 2">
    <name type="scientific">Lactuca virosa</name>
    <dbReference type="NCBI Taxonomy" id="75947"/>
    <lineage>
        <taxon>Eukaryota</taxon>
        <taxon>Viridiplantae</taxon>
        <taxon>Streptophyta</taxon>
        <taxon>Embryophyta</taxon>
        <taxon>Tracheophyta</taxon>
        <taxon>Spermatophyta</taxon>
        <taxon>Magnoliopsida</taxon>
        <taxon>eudicotyledons</taxon>
        <taxon>Gunneridae</taxon>
        <taxon>Pentapetalae</taxon>
        <taxon>asterids</taxon>
        <taxon>campanulids</taxon>
        <taxon>Asterales</taxon>
        <taxon>Asteraceae</taxon>
        <taxon>Cichorioideae</taxon>
        <taxon>Cichorieae</taxon>
        <taxon>Lactucinae</taxon>
        <taxon>Lactuca</taxon>
    </lineage>
</organism>
<evidence type="ECO:0000313" key="1">
    <source>
        <dbReference type="EMBL" id="CAH1442422.1"/>
    </source>
</evidence>
<proteinExistence type="predicted"/>
<dbReference type="EMBL" id="CAKMRJ010005412">
    <property type="protein sequence ID" value="CAH1442422.1"/>
    <property type="molecule type" value="Genomic_DNA"/>
</dbReference>
<reference evidence="1 2" key="1">
    <citation type="submission" date="2022-01" db="EMBL/GenBank/DDBJ databases">
        <authorList>
            <person name="Xiong W."/>
            <person name="Schranz E."/>
        </authorList>
    </citation>
    <scope>NUCLEOTIDE SEQUENCE [LARGE SCALE GENOMIC DNA]</scope>
</reference>
<dbReference type="PANTHER" id="PTHR15180">
    <property type="entry name" value="GENERAL TRANSCRIPTION FACTOR 3C POLYPEPTIDE 1"/>
    <property type="match status" value="1"/>
</dbReference>
<comment type="caution">
    <text evidence="1">The sequence shown here is derived from an EMBL/GenBank/DDBJ whole genome shotgun (WGS) entry which is preliminary data.</text>
</comment>
<dbReference type="GO" id="GO:0042791">
    <property type="term" value="P:5S class rRNA transcription by RNA polymerase III"/>
    <property type="evidence" value="ECO:0007669"/>
    <property type="project" value="TreeGrafter"/>
</dbReference>
<sequence>MNEIVYKGLVRRVLGIVMQSPGILEDQIISQMNVLNPQSCRKLLELMILDSHIRVRKMYASVSNEPPAMLRSLFGCSFNKPKLLFRQHFYANPTSINCL</sequence>
<accession>A0AAU9NX66</accession>
<dbReference type="GO" id="GO:0003677">
    <property type="term" value="F:DNA binding"/>
    <property type="evidence" value="ECO:0007669"/>
    <property type="project" value="InterPro"/>
</dbReference>
<protein>
    <submittedName>
        <fullName evidence="1">Uncharacterized protein</fullName>
    </submittedName>
</protein>
<dbReference type="Proteomes" id="UP001157418">
    <property type="component" value="Unassembled WGS sequence"/>
</dbReference>
<gene>
    <name evidence="1" type="ORF">LVIROSA_LOCUS28411</name>
</gene>
<dbReference type="PANTHER" id="PTHR15180:SF1">
    <property type="entry name" value="GENERAL TRANSCRIPTION FACTOR 3C POLYPEPTIDE 1"/>
    <property type="match status" value="1"/>
</dbReference>
<dbReference type="InterPro" id="IPR044210">
    <property type="entry name" value="Tfc3-like"/>
</dbReference>
<dbReference type="AlphaFoldDB" id="A0AAU9NX66"/>
<keyword evidence="2" id="KW-1185">Reference proteome</keyword>
<evidence type="ECO:0000313" key="2">
    <source>
        <dbReference type="Proteomes" id="UP001157418"/>
    </source>
</evidence>
<name>A0AAU9NX66_9ASTR</name>
<dbReference type="GO" id="GO:0000127">
    <property type="term" value="C:transcription factor TFIIIC complex"/>
    <property type="evidence" value="ECO:0007669"/>
    <property type="project" value="InterPro"/>
</dbReference>
<dbReference type="GO" id="GO:0006384">
    <property type="term" value="P:transcription initiation at RNA polymerase III promoter"/>
    <property type="evidence" value="ECO:0007669"/>
    <property type="project" value="InterPro"/>
</dbReference>